<proteinExistence type="predicted"/>
<reference evidence="2" key="1">
    <citation type="journal article" date="2014" name="Int. J. Syst. Evol. Microbiol.">
        <title>Complete genome sequence of Corynebacterium casei LMG S-19264T (=DSM 44701T), isolated from a smear-ripened cheese.</title>
        <authorList>
            <consortium name="US DOE Joint Genome Institute (JGI-PGF)"/>
            <person name="Walter F."/>
            <person name="Albersmeier A."/>
            <person name="Kalinowski J."/>
            <person name="Ruckert C."/>
        </authorList>
    </citation>
    <scope>NUCLEOTIDE SEQUENCE</scope>
    <source>
        <strain evidence="2">JCM 5016</strain>
    </source>
</reference>
<dbReference type="InterPro" id="IPR012338">
    <property type="entry name" value="Beta-lactam/transpept-like"/>
</dbReference>
<organism evidence="2 3">
    <name type="scientific">Streptomyces echinoruber</name>
    <dbReference type="NCBI Taxonomy" id="68898"/>
    <lineage>
        <taxon>Bacteria</taxon>
        <taxon>Bacillati</taxon>
        <taxon>Actinomycetota</taxon>
        <taxon>Actinomycetes</taxon>
        <taxon>Kitasatosporales</taxon>
        <taxon>Streptomycetaceae</taxon>
        <taxon>Streptomyces</taxon>
    </lineage>
</organism>
<dbReference type="EMBL" id="BMWH01000002">
    <property type="protein sequence ID" value="GGZ72441.1"/>
    <property type="molecule type" value="Genomic_DNA"/>
</dbReference>
<name>A0A918QUX3_9ACTN</name>
<sequence length="244" mass="26311">MTDRLRATLQRRVDEGTVPGALGLVARGDDVEVVTAGFLDAGRTTPMTRDAIFRIASLTKQVTAAVMMLVEDGRPALDAPVAEWLPEPAEPVVVRTPTSDVDDVVPAVRPITVEDLLSSRAGWGFPSDFSLPAVRALFEVQQDGRAPQAPPDPDTWPAALAKVPLLYQPGAAWLYHTCSDLQGVLIARACGRSLPEFLAERIFEPLGMRDTGFTVPPDRRERFTSLYRVGPAGALELADAPDGD</sequence>
<accession>A0A918QUX3</accession>
<comment type="caution">
    <text evidence="2">The sequence shown here is derived from an EMBL/GenBank/DDBJ whole genome shotgun (WGS) entry which is preliminary data.</text>
</comment>
<evidence type="ECO:0000259" key="1">
    <source>
        <dbReference type="Pfam" id="PF00144"/>
    </source>
</evidence>
<dbReference type="PANTHER" id="PTHR43283:SF3">
    <property type="entry name" value="BETA-LACTAMASE FAMILY PROTEIN (AFU_ORTHOLOGUE AFUA_5G07500)"/>
    <property type="match status" value="1"/>
</dbReference>
<dbReference type="InterPro" id="IPR050789">
    <property type="entry name" value="Diverse_Enzym_Activities"/>
</dbReference>
<dbReference type="Proteomes" id="UP000623010">
    <property type="component" value="Unassembled WGS sequence"/>
</dbReference>
<evidence type="ECO:0000313" key="3">
    <source>
        <dbReference type="Proteomes" id="UP000623010"/>
    </source>
</evidence>
<protein>
    <recommendedName>
        <fullName evidence="1">Beta-lactamase-related domain-containing protein</fullName>
    </recommendedName>
</protein>
<reference evidence="2" key="2">
    <citation type="submission" date="2020-09" db="EMBL/GenBank/DDBJ databases">
        <authorList>
            <person name="Sun Q."/>
            <person name="Ohkuma M."/>
        </authorList>
    </citation>
    <scope>NUCLEOTIDE SEQUENCE</scope>
    <source>
        <strain evidence="2">JCM 5016</strain>
    </source>
</reference>
<evidence type="ECO:0000313" key="2">
    <source>
        <dbReference type="EMBL" id="GGZ72441.1"/>
    </source>
</evidence>
<gene>
    <name evidence="2" type="ORF">GCM10010389_07270</name>
</gene>
<dbReference type="SUPFAM" id="SSF56601">
    <property type="entry name" value="beta-lactamase/transpeptidase-like"/>
    <property type="match status" value="1"/>
</dbReference>
<dbReference type="AlphaFoldDB" id="A0A918QUX3"/>
<dbReference type="PANTHER" id="PTHR43283">
    <property type="entry name" value="BETA-LACTAMASE-RELATED"/>
    <property type="match status" value="1"/>
</dbReference>
<keyword evidence="3" id="KW-1185">Reference proteome</keyword>
<dbReference type="Pfam" id="PF00144">
    <property type="entry name" value="Beta-lactamase"/>
    <property type="match status" value="1"/>
</dbReference>
<dbReference type="InterPro" id="IPR001466">
    <property type="entry name" value="Beta-lactam-related"/>
</dbReference>
<feature type="domain" description="Beta-lactamase-related" evidence="1">
    <location>
        <begin position="5"/>
        <end position="231"/>
    </location>
</feature>
<dbReference type="Gene3D" id="3.40.710.10">
    <property type="entry name" value="DD-peptidase/beta-lactamase superfamily"/>
    <property type="match status" value="1"/>
</dbReference>